<evidence type="ECO:0000313" key="4">
    <source>
        <dbReference type="Proteomes" id="UP001642360"/>
    </source>
</evidence>
<dbReference type="InterPro" id="IPR051494">
    <property type="entry name" value="BSD_domain-containing"/>
</dbReference>
<feature type="region of interest" description="Disordered" evidence="1">
    <location>
        <begin position="1"/>
        <end position="46"/>
    </location>
</feature>
<comment type="caution">
    <text evidence="3">The sequence shown here is derived from an EMBL/GenBank/DDBJ whole genome shotgun (WGS) entry which is preliminary data.</text>
</comment>
<accession>A0ABC8UIU4</accession>
<dbReference type="PANTHER" id="PTHR16019:SF25">
    <property type="entry name" value="BSD DOMAIN-CONTAINING PROTEIN 1-LIKE"/>
    <property type="match status" value="1"/>
</dbReference>
<feature type="compositionally biased region" description="Acidic residues" evidence="1">
    <location>
        <begin position="270"/>
        <end position="285"/>
    </location>
</feature>
<feature type="compositionally biased region" description="Low complexity" evidence="1">
    <location>
        <begin position="31"/>
        <end position="46"/>
    </location>
</feature>
<feature type="compositionally biased region" description="Polar residues" evidence="1">
    <location>
        <begin position="373"/>
        <end position="386"/>
    </location>
</feature>
<evidence type="ECO:0000313" key="3">
    <source>
        <dbReference type="EMBL" id="CAK9180882.1"/>
    </source>
</evidence>
<protein>
    <recommendedName>
        <fullName evidence="2">BSD domain-containing protein</fullName>
    </recommendedName>
</protein>
<feature type="region of interest" description="Disordered" evidence="1">
    <location>
        <begin position="145"/>
        <end position="168"/>
    </location>
</feature>
<dbReference type="InterPro" id="IPR005607">
    <property type="entry name" value="BSD_dom"/>
</dbReference>
<dbReference type="SUPFAM" id="SSF140383">
    <property type="entry name" value="BSD domain-like"/>
    <property type="match status" value="1"/>
</dbReference>
<feature type="compositionally biased region" description="Acidic residues" evidence="1">
    <location>
        <begin position="430"/>
        <end position="448"/>
    </location>
</feature>
<feature type="domain" description="BSD" evidence="2">
    <location>
        <begin position="198"/>
        <end position="250"/>
    </location>
</feature>
<dbReference type="AlphaFoldDB" id="A0ABC8UIU4"/>
<feature type="compositionally biased region" description="Basic and acidic residues" evidence="1">
    <location>
        <begin position="297"/>
        <end position="329"/>
    </location>
</feature>
<organism evidence="3 4">
    <name type="scientific">Ilex paraguariensis</name>
    <name type="common">yerba mate</name>
    <dbReference type="NCBI Taxonomy" id="185542"/>
    <lineage>
        <taxon>Eukaryota</taxon>
        <taxon>Viridiplantae</taxon>
        <taxon>Streptophyta</taxon>
        <taxon>Embryophyta</taxon>
        <taxon>Tracheophyta</taxon>
        <taxon>Spermatophyta</taxon>
        <taxon>Magnoliopsida</taxon>
        <taxon>eudicotyledons</taxon>
        <taxon>Gunneridae</taxon>
        <taxon>Pentapetalae</taxon>
        <taxon>asterids</taxon>
        <taxon>campanulids</taxon>
        <taxon>Aquifoliales</taxon>
        <taxon>Aquifoliaceae</taxon>
        <taxon>Ilex</taxon>
    </lineage>
</organism>
<dbReference type="PANTHER" id="PTHR16019">
    <property type="entry name" value="SYNAPSE-ASSOCIATED PROTEIN"/>
    <property type="match status" value="1"/>
</dbReference>
<evidence type="ECO:0000259" key="2">
    <source>
        <dbReference type="PROSITE" id="PS50858"/>
    </source>
</evidence>
<dbReference type="InterPro" id="IPR035925">
    <property type="entry name" value="BSD_dom_sf"/>
</dbReference>
<keyword evidence="4" id="KW-1185">Reference proteome</keyword>
<dbReference type="Proteomes" id="UP001642360">
    <property type="component" value="Unassembled WGS sequence"/>
</dbReference>
<proteinExistence type="predicted"/>
<feature type="region of interest" description="Disordered" evidence="1">
    <location>
        <begin position="427"/>
        <end position="448"/>
    </location>
</feature>
<sequence length="448" mass="49660">MDFFKTVFSDELQQSDSPASPSNSHSDDSEPSSPSSNPNPSPRLSSITDAWTFGSTLFKSLASKSESVIEACRRDLGEFSSGLKNETQTVREAASRTVKDLPARLEIGAAVAQDSLESVGQAVDNIGSTVSRIIVLGKSSILKNDSDTESDGSDKNNSLGKRSNSRPHSRLNGLIHSIQCDVRTYCEEVEDLEDYNEWKLGFRLDEKSGEIDNLVEENAMIADIYNGVVPSQVDRETFWRRYFYRVYKVKKVEEARAKLVKRALSGQEEEELSWDVDDDEDDEESGGFKLTSVSQRGIEEKSLLEKNVGKSTGDNEGKGLEREIDDKGGVFESTSISTVDEKEMPEAKSNKLYLSGDKLGVNSDEKVSKEGKNYNSDFSVISSQPSSHEEGDLWWDEIDDIGSGDEVKVVTAALGSPNRADLRQRLSAANEEEDLTWDIEDYDEPVKH</sequence>
<feature type="compositionally biased region" description="Low complexity" evidence="1">
    <location>
        <begin position="15"/>
        <end position="24"/>
    </location>
</feature>
<feature type="region of interest" description="Disordered" evidence="1">
    <location>
        <begin position="270"/>
        <end position="348"/>
    </location>
</feature>
<dbReference type="Pfam" id="PF03909">
    <property type="entry name" value="BSD"/>
    <property type="match status" value="1"/>
</dbReference>
<dbReference type="EMBL" id="CAUOFW020007858">
    <property type="protein sequence ID" value="CAK9180882.1"/>
    <property type="molecule type" value="Genomic_DNA"/>
</dbReference>
<feature type="compositionally biased region" description="Basic and acidic residues" evidence="1">
    <location>
        <begin position="363"/>
        <end position="372"/>
    </location>
</feature>
<evidence type="ECO:0000256" key="1">
    <source>
        <dbReference type="SAM" id="MobiDB-lite"/>
    </source>
</evidence>
<gene>
    <name evidence="3" type="ORF">ILEXP_LOCUS50908</name>
</gene>
<dbReference type="PROSITE" id="PS50858">
    <property type="entry name" value="BSD"/>
    <property type="match status" value="1"/>
</dbReference>
<name>A0ABC8UIU4_9AQUA</name>
<reference evidence="3 4" key="1">
    <citation type="submission" date="2024-02" db="EMBL/GenBank/DDBJ databases">
        <authorList>
            <person name="Vignale AGUSTIN F."/>
            <person name="Sosa J E."/>
            <person name="Modenutti C."/>
        </authorList>
    </citation>
    <scope>NUCLEOTIDE SEQUENCE [LARGE SCALE GENOMIC DNA]</scope>
</reference>
<dbReference type="SMART" id="SM00751">
    <property type="entry name" value="BSD"/>
    <property type="match status" value="1"/>
</dbReference>
<feature type="region of interest" description="Disordered" evidence="1">
    <location>
        <begin position="362"/>
        <end position="389"/>
    </location>
</feature>
<feature type="compositionally biased region" description="Basic and acidic residues" evidence="1">
    <location>
        <begin position="339"/>
        <end position="348"/>
    </location>
</feature>
<dbReference type="Gene3D" id="1.10.3970.10">
    <property type="entry name" value="BSD domain"/>
    <property type="match status" value="1"/>
</dbReference>